<proteinExistence type="predicted"/>
<accession>A0A3B0NC78</accession>
<name>A0A3B0NC78_THEAN</name>
<evidence type="ECO:0000256" key="1">
    <source>
        <dbReference type="SAM" id="MobiDB-lite"/>
    </source>
</evidence>
<feature type="region of interest" description="Disordered" evidence="1">
    <location>
        <begin position="40"/>
        <end position="60"/>
    </location>
</feature>
<feature type="signal peptide" evidence="2">
    <location>
        <begin position="1"/>
        <end position="19"/>
    </location>
</feature>
<organism evidence="4">
    <name type="scientific">Theileria annulata</name>
    <dbReference type="NCBI Taxonomy" id="5874"/>
    <lineage>
        <taxon>Eukaryota</taxon>
        <taxon>Sar</taxon>
        <taxon>Alveolata</taxon>
        <taxon>Apicomplexa</taxon>
        <taxon>Aconoidasida</taxon>
        <taxon>Piroplasmida</taxon>
        <taxon>Theileriidae</taxon>
        <taxon>Theileria</taxon>
    </lineage>
</organism>
<feature type="chain" id="PRO_5036335433" evidence="2">
    <location>
        <begin position="20"/>
        <end position="326"/>
    </location>
</feature>
<gene>
    <name evidence="4" type="ORF">TAT_000291600</name>
    <name evidence="3" type="ORF">TAV_000291700</name>
</gene>
<evidence type="ECO:0000256" key="2">
    <source>
        <dbReference type="SAM" id="SignalP"/>
    </source>
</evidence>
<dbReference type="EMBL" id="UIVS01000003">
    <property type="protein sequence ID" value="SVP93117.1"/>
    <property type="molecule type" value="Genomic_DNA"/>
</dbReference>
<protein>
    <submittedName>
        <fullName evidence="4">Uncharacterized protein</fullName>
    </submittedName>
</protein>
<reference evidence="4" key="1">
    <citation type="submission" date="2018-07" db="EMBL/GenBank/DDBJ databases">
        <authorList>
            <person name="Quirk P.G."/>
            <person name="Krulwich T.A."/>
        </authorList>
    </citation>
    <scope>NUCLEOTIDE SEQUENCE</scope>
    <source>
        <strain evidence="4">Anand</strain>
    </source>
</reference>
<dbReference type="VEuPathDB" id="PiroplasmaDB:TA18295"/>
<keyword evidence="2" id="KW-0732">Signal</keyword>
<dbReference type="EMBL" id="UIVT01000003">
    <property type="protein sequence ID" value="SVP93921.1"/>
    <property type="molecule type" value="Genomic_DNA"/>
</dbReference>
<evidence type="ECO:0000313" key="4">
    <source>
        <dbReference type="EMBL" id="SVP93921.1"/>
    </source>
</evidence>
<sequence length="326" mass="36281">MIGLYKICILLTFMRGVLGLLVDGETNEAGTNEPIYANIKRPNTTRFGGPRQGNGKAVPIPMPPVMPNQLRKAPPPPIRTTSLEQRPIVKRPAGPPPPPPIRTTSLENYEMEGDMPMDLPPPPPPISDSTTGHYDLGKEMREKVQRAVPPKPIRGVPRDFDDLIDGIVDVEDDDDDDEDEQIIRCKVEAKRPYSVSPKITLTGIKERYNALLIGYDTHMDEKRANKASLYGWSTPKIPSKDGVSKFDFDLDYVSILPQGGIPLSYCALIFVPPVVPKFDTQSVFSRPAMSLARYIASEEHLVKALKKKNKKVTSCCFIAYPMVSKR</sequence>
<evidence type="ECO:0000313" key="3">
    <source>
        <dbReference type="EMBL" id="SVP93117.1"/>
    </source>
</evidence>
<dbReference type="AlphaFoldDB" id="A0A3B0NC78"/>